<reference evidence="2" key="1">
    <citation type="submission" date="2016-02" db="EMBL/GenBank/DDBJ databases">
        <authorList>
            <person name="Schultz-Johansen M."/>
            <person name="Glaring M.A."/>
            <person name="Bech P.K."/>
            <person name="Stougaard P."/>
        </authorList>
    </citation>
    <scope>NUCLEOTIDE SEQUENCE [LARGE SCALE GENOMIC DNA]</scope>
    <source>
        <strain evidence="2">S66</strain>
    </source>
</reference>
<evidence type="ECO:0000313" key="1">
    <source>
        <dbReference type="EMBL" id="KXI27447.1"/>
    </source>
</evidence>
<proteinExistence type="predicted"/>
<organism evidence="1 2">
    <name type="scientific">Paraglaciecola hydrolytica</name>
    <dbReference type="NCBI Taxonomy" id="1799789"/>
    <lineage>
        <taxon>Bacteria</taxon>
        <taxon>Pseudomonadati</taxon>
        <taxon>Pseudomonadota</taxon>
        <taxon>Gammaproteobacteria</taxon>
        <taxon>Alteromonadales</taxon>
        <taxon>Alteromonadaceae</taxon>
        <taxon>Paraglaciecola</taxon>
    </lineage>
</organism>
<sequence>MITFDYNNIHFDKESPSQLLYSNAQLSPSLYEIFMKKTLIALYCLGLLQGCNLDLNSDSSDQNLSFNYDFESGAQGWIAGFSDYPSDYDDLSIYELASGVMTLPADTSKHGFYLAGHNRSDDLFMFIKTKVTGLQASSRYIASVKIDLLSDKGEDCFGIGGSPGSSVYIKFGFADVEPKQAEYYMNIDKGNQLAGGTNANTLGDIVVKGEECEIGRFLPKVIASTSENHLELTSNADGSIWLFVGSDSGFEGLTQLYYDNITITLTPAS</sequence>
<dbReference type="Proteomes" id="UP000070299">
    <property type="component" value="Unassembled WGS sequence"/>
</dbReference>
<dbReference type="EMBL" id="LSNE01000011">
    <property type="protein sequence ID" value="KXI27447.1"/>
    <property type="molecule type" value="Genomic_DNA"/>
</dbReference>
<name>A0A148KMC8_9ALTE</name>
<comment type="caution">
    <text evidence="1">The sequence shown here is derived from an EMBL/GenBank/DDBJ whole genome shotgun (WGS) entry which is preliminary data.</text>
</comment>
<dbReference type="STRING" id="1799789.AX660_22290"/>
<dbReference type="AlphaFoldDB" id="A0A148KMC8"/>
<accession>A0A148KMC8</accession>
<keyword evidence="2" id="KW-1185">Reference proteome</keyword>
<evidence type="ECO:0000313" key="2">
    <source>
        <dbReference type="Proteomes" id="UP000070299"/>
    </source>
</evidence>
<protein>
    <submittedName>
        <fullName evidence="1">Uncharacterized protein</fullName>
    </submittedName>
</protein>
<gene>
    <name evidence="1" type="ORF">AX660_22290</name>
</gene>